<gene>
    <name evidence="1" type="ORF">G5S52_23180</name>
</gene>
<comment type="caution">
    <text evidence="1">The sequence shown here is derived from an EMBL/GenBank/DDBJ whole genome shotgun (WGS) entry which is preliminary data.</text>
</comment>
<organism evidence="1 2">
    <name type="scientific">Grimontia sedimenti</name>
    <dbReference type="NCBI Taxonomy" id="2711294"/>
    <lineage>
        <taxon>Bacteria</taxon>
        <taxon>Pseudomonadati</taxon>
        <taxon>Pseudomonadota</taxon>
        <taxon>Gammaproteobacteria</taxon>
        <taxon>Vibrionales</taxon>
        <taxon>Vibrionaceae</taxon>
        <taxon>Grimontia</taxon>
    </lineage>
</organism>
<dbReference type="AlphaFoldDB" id="A0A6M1RWZ9"/>
<dbReference type="EMBL" id="JAALDL010000035">
    <property type="protein sequence ID" value="NGO00408.1"/>
    <property type="molecule type" value="Genomic_DNA"/>
</dbReference>
<accession>A0A6M1RWZ9</accession>
<name>A0A6M1RWZ9_9GAMM</name>
<dbReference type="Proteomes" id="UP000473008">
    <property type="component" value="Unassembled WGS sequence"/>
</dbReference>
<protein>
    <submittedName>
        <fullName evidence="1">Uncharacterized protein</fullName>
    </submittedName>
</protein>
<dbReference type="RefSeq" id="WP_165018822.1">
    <property type="nucleotide sequence ID" value="NZ_JAALDL010000035.1"/>
</dbReference>
<keyword evidence="2" id="KW-1185">Reference proteome</keyword>
<reference evidence="1 2" key="1">
    <citation type="submission" date="2020-02" db="EMBL/GenBank/DDBJ databases">
        <title>The draft genome of Grimontia sedimenta sp. nov., isolated from benthic sediments near coral reefs south of Kuwait.</title>
        <authorList>
            <person name="Mahmoud H.M."/>
            <person name="Jose L."/>
            <person name="Eapen S."/>
        </authorList>
    </citation>
    <scope>NUCLEOTIDE SEQUENCE [LARGE SCALE GENOMIC DNA]</scope>
    <source>
        <strain evidence="1 2">S25</strain>
    </source>
</reference>
<evidence type="ECO:0000313" key="1">
    <source>
        <dbReference type="EMBL" id="NGO00408.1"/>
    </source>
</evidence>
<sequence length="118" mass="13395">MKEVEFSVGAVTFTYSLSEEQQRFLRLAEETKINLNDWPDFSEKLTDTIQDAIPDELKLPSKKQLDYVRAIASDLNLALPKHYEDSALTCLSFIADHKPAHDRVLAVFNGVKGKLLKD</sequence>
<proteinExistence type="predicted"/>
<evidence type="ECO:0000313" key="2">
    <source>
        <dbReference type="Proteomes" id="UP000473008"/>
    </source>
</evidence>